<dbReference type="PANTHER" id="PTHR40048">
    <property type="entry name" value="RHAMNOSYL O-METHYLTRANSFERASE"/>
    <property type="match status" value="1"/>
</dbReference>
<dbReference type="PANTHER" id="PTHR40048:SF1">
    <property type="entry name" value="RHAMNOSYL O-METHYLTRANSFERASE"/>
    <property type="match status" value="1"/>
</dbReference>
<dbReference type="GO" id="GO:0008610">
    <property type="term" value="P:lipid biosynthetic process"/>
    <property type="evidence" value="ECO:0007669"/>
    <property type="project" value="InterPro"/>
</dbReference>
<keyword evidence="2" id="KW-0808">Transferase</keyword>
<evidence type="ECO:0000256" key="2">
    <source>
        <dbReference type="ARBA" id="ARBA00022679"/>
    </source>
</evidence>
<organism evidence="3 5">
    <name type="scientific">Actinia tenebrosa</name>
    <name type="common">Australian red waratah sea anemone</name>
    <dbReference type="NCBI Taxonomy" id="6105"/>
    <lineage>
        <taxon>Eukaryota</taxon>
        <taxon>Metazoa</taxon>
        <taxon>Cnidaria</taxon>
        <taxon>Anthozoa</taxon>
        <taxon>Hexacorallia</taxon>
        <taxon>Actiniaria</taxon>
        <taxon>Actiniidae</taxon>
        <taxon>Actinia</taxon>
    </lineage>
</organism>
<proteinExistence type="predicted"/>
<dbReference type="Gene3D" id="3.40.50.150">
    <property type="entry name" value="Vaccinia Virus protein VP39"/>
    <property type="match status" value="1"/>
</dbReference>
<keyword evidence="1" id="KW-0489">Methyltransferase</keyword>
<evidence type="ECO:0000256" key="1">
    <source>
        <dbReference type="ARBA" id="ARBA00022603"/>
    </source>
</evidence>
<dbReference type="GO" id="GO:0008168">
    <property type="term" value="F:methyltransferase activity"/>
    <property type="evidence" value="ECO:0007669"/>
    <property type="project" value="UniProtKB-KW"/>
</dbReference>
<accession>A0A6P8HL28</accession>
<gene>
    <name evidence="4 5" type="primary">LOC116293201</name>
</gene>
<dbReference type="Proteomes" id="UP000515163">
    <property type="component" value="Unplaced"/>
</dbReference>
<dbReference type="KEGG" id="aten:116293201"/>
<evidence type="ECO:0000313" key="3">
    <source>
        <dbReference type="Proteomes" id="UP000515163"/>
    </source>
</evidence>
<dbReference type="SUPFAM" id="SSF53335">
    <property type="entry name" value="S-adenosyl-L-methionine-dependent methyltransferases"/>
    <property type="match status" value="1"/>
</dbReference>
<dbReference type="RefSeq" id="XP_031556461.1">
    <property type="nucleotide sequence ID" value="XM_031700601.1"/>
</dbReference>
<sequence>MEEVLKSDYQKHKAKMAAEADSMDRRLQKIEERKEECIFTIEHWKAIFKGKYKSSWRGLPLMKTPFEIITYQQMIWDLKPQTILEFGSNCGGSAIWMADIAKMGEGKCHVYSMDINQGLLEPLAKEKRDDITFIEGDCNKVEKVFPPELLKGLPHPWIVSEDAHVNVEAILEYLHQFMEPGDYVIVEDTNPFTPSTDDDGGFDFINLKGWGRWKLEVVIDFIRKHPDQYRIDSGYNDFFGYNVSNNMNSYIRRI</sequence>
<reference evidence="4 5" key="1">
    <citation type="submission" date="2025-04" db="UniProtKB">
        <authorList>
            <consortium name="RefSeq"/>
        </authorList>
    </citation>
    <scope>IDENTIFICATION</scope>
    <source>
        <tissue evidence="4 5">Tentacle</tissue>
    </source>
</reference>
<evidence type="ECO:0000313" key="5">
    <source>
        <dbReference type="RefSeq" id="XP_031556461.1"/>
    </source>
</evidence>
<dbReference type="Pfam" id="PF04989">
    <property type="entry name" value="RMNT_CmcI"/>
    <property type="match status" value="1"/>
</dbReference>
<name>A0A6P8HL28_ACTTE</name>
<dbReference type="OrthoDB" id="186626at2759"/>
<dbReference type="RefSeq" id="XP_031556460.1">
    <property type="nucleotide sequence ID" value="XM_031700600.1"/>
</dbReference>
<evidence type="ECO:0000313" key="4">
    <source>
        <dbReference type="RefSeq" id="XP_031556460.1"/>
    </source>
</evidence>
<dbReference type="InterPro" id="IPR029063">
    <property type="entry name" value="SAM-dependent_MTases_sf"/>
</dbReference>
<keyword evidence="3" id="KW-1185">Reference proteome</keyword>
<dbReference type="AlphaFoldDB" id="A0A6P8HL28"/>
<protein>
    <submittedName>
        <fullName evidence="4 5">Uncharacterized protein LOC116293201</fullName>
    </submittedName>
</protein>
<dbReference type="GO" id="GO:0032259">
    <property type="term" value="P:methylation"/>
    <property type="evidence" value="ECO:0007669"/>
    <property type="project" value="UniProtKB-KW"/>
</dbReference>
<dbReference type="GeneID" id="116293201"/>
<dbReference type="CDD" id="cd02440">
    <property type="entry name" value="AdoMet_MTases"/>
    <property type="match status" value="1"/>
</dbReference>
<dbReference type="GO" id="GO:0005886">
    <property type="term" value="C:plasma membrane"/>
    <property type="evidence" value="ECO:0007669"/>
    <property type="project" value="TreeGrafter"/>
</dbReference>
<dbReference type="InterPro" id="IPR007072">
    <property type="entry name" value="RNMT_CmcI"/>
</dbReference>